<dbReference type="InterPro" id="IPR038054">
    <property type="entry name" value="LD_TPept-like_central_sf"/>
</dbReference>
<dbReference type="InterPro" id="IPR005490">
    <property type="entry name" value="LD_TPept_cat_dom"/>
</dbReference>
<evidence type="ECO:0000259" key="8">
    <source>
        <dbReference type="PROSITE" id="PS52029"/>
    </source>
</evidence>
<keyword evidence="3 6" id="KW-0133">Cell shape</keyword>
<dbReference type="GO" id="GO:0071972">
    <property type="term" value="F:peptidoglycan L,D-transpeptidase activity"/>
    <property type="evidence" value="ECO:0007669"/>
    <property type="project" value="TreeGrafter"/>
</dbReference>
<keyword evidence="7" id="KW-1133">Transmembrane helix</keyword>
<dbReference type="InterPro" id="IPR022029">
    <property type="entry name" value="YoaR-like_PG-bd"/>
</dbReference>
<dbReference type="PANTHER" id="PTHR30582:SF33">
    <property type="entry name" value="EXPORTED PROTEIN"/>
    <property type="match status" value="1"/>
</dbReference>
<comment type="pathway">
    <text evidence="1 6">Cell wall biogenesis; peptidoglycan biosynthesis.</text>
</comment>
<dbReference type="EMBL" id="QRWH01000022">
    <property type="protein sequence ID" value="RGT06786.1"/>
    <property type="molecule type" value="Genomic_DNA"/>
</dbReference>
<comment type="caution">
    <text evidence="9">The sequence shown here is derived from an EMBL/GenBank/DDBJ whole genome shotgun (WGS) entry which is preliminary data.</text>
</comment>
<evidence type="ECO:0000256" key="3">
    <source>
        <dbReference type="ARBA" id="ARBA00022960"/>
    </source>
</evidence>
<dbReference type="GO" id="GO:0071555">
    <property type="term" value="P:cell wall organization"/>
    <property type="evidence" value="ECO:0007669"/>
    <property type="project" value="UniProtKB-UniRule"/>
</dbReference>
<dbReference type="InterPro" id="IPR038063">
    <property type="entry name" value="Transpep_catalytic_dom"/>
</dbReference>
<evidence type="ECO:0000256" key="2">
    <source>
        <dbReference type="ARBA" id="ARBA00022679"/>
    </source>
</evidence>
<keyword evidence="7" id="KW-0472">Membrane</keyword>
<dbReference type="GO" id="GO:0018104">
    <property type="term" value="P:peptidoglycan-protein cross-linking"/>
    <property type="evidence" value="ECO:0007669"/>
    <property type="project" value="TreeGrafter"/>
</dbReference>
<dbReference type="InterPro" id="IPR050979">
    <property type="entry name" value="LD-transpeptidase"/>
</dbReference>
<dbReference type="Pfam" id="PF03734">
    <property type="entry name" value="YkuD"/>
    <property type="match status" value="1"/>
</dbReference>
<evidence type="ECO:0000256" key="6">
    <source>
        <dbReference type="PROSITE-ProRule" id="PRU01373"/>
    </source>
</evidence>
<evidence type="ECO:0000256" key="5">
    <source>
        <dbReference type="ARBA" id="ARBA00023316"/>
    </source>
</evidence>
<feature type="active site" description="Nucleophile" evidence="6">
    <location>
        <position position="502"/>
    </location>
</feature>
<keyword evidence="4 6" id="KW-0573">Peptidoglycan synthesis</keyword>
<proteinExistence type="predicted"/>
<sequence length="527" mass="59180">MIACELEKGSLTNMFRKKKKNEYEEVVEEGRDEFDVDYNDDEDFETDFVSLDEDEDEDEKPKRGGIGKKVGITFGVILAVLVVAYVGMAFYFDSHFMFNTTINGNNFALKSVEQVEKYMEQQVADYTLTLQESDGGSEQITGSEISLEYVPGDEVTELAKKQNKFLWITSLWEKPVIEAKIGVKYDENALARRIESLNCLKEENQVASVDAHPEFQNTEFVIVPEVIGTQIDTETFNKDIRESIEGFRDTLNLTDTNCYIKPRFLSDSQEVVAAKDAMNSYLGANITYDFNPNTEVVDASVISQWVIVDADMNVTFNQEAVKEYIAALATKYNTKGKPRQFTTATGNTVTVEGGGYGWKIDQDAEYNALIANIQNAETVTREPEYSSRAVNHTAMDMGNTYAEVDLTTQHMWFIKDGQIALETDIVTGNPNKGNATPQGTYSLTYKSRNKTLRGTKKPDGTYEYETPVAYWMPFNRGIGFHDATWQSSFGGSRYLSHGSHGCVNMPKDKAAALYDLIPDGCPVVCHY</sequence>
<dbReference type="CDD" id="cd16913">
    <property type="entry name" value="YkuD_like"/>
    <property type="match status" value="1"/>
</dbReference>
<dbReference type="SUPFAM" id="SSF141523">
    <property type="entry name" value="L,D-transpeptidase catalytic domain-like"/>
    <property type="match status" value="1"/>
</dbReference>
<dbReference type="Proteomes" id="UP000283630">
    <property type="component" value="Unassembled WGS sequence"/>
</dbReference>
<dbReference type="PANTHER" id="PTHR30582">
    <property type="entry name" value="L,D-TRANSPEPTIDASE"/>
    <property type="match status" value="1"/>
</dbReference>
<dbReference type="PROSITE" id="PS52029">
    <property type="entry name" value="LD_TPASE"/>
    <property type="match status" value="1"/>
</dbReference>
<evidence type="ECO:0000256" key="7">
    <source>
        <dbReference type="SAM" id="Phobius"/>
    </source>
</evidence>
<feature type="domain" description="L,D-TPase catalytic" evidence="8">
    <location>
        <begin position="400"/>
        <end position="526"/>
    </location>
</feature>
<evidence type="ECO:0000256" key="4">
    <source>
        <dbReference type="ARBA" id="ARBA00022984"/>
    </source>
</evidence>
<keyword evidence="2" id="KW-0808">Transferase</keyword>
<gene>
    <name evidence="9" type="ORF">DWX53_15115</name>
</gene>
<keyword evidence="7" id="KW-0812">Transmembrane</keyword>
<protein>
    <recommendedName>
        <fullName evidence="8">L,D-TPase catalytic domain-containing protein</fullName>
    </recommendedName>
</protein>
<dbReference type="GO" id="GO:0005576">
    <property type="term" value="C:extracellular region"/>
    <property type="evidence" value="ECO:0007669"/>
    <property type="project" value="TreeGrafter"/>
</dbReference>
<organism evidence="9 10">
    <name type="scientific">Dorea formicigenerans</name>
    <dbReference type="NCBI Taxonomy" id="39486"/>
    <lineage>
        <taxon>Bacteria</taxon>
        <taxon>Bacillati</taxon>
        <taxon>Bacillota</taxon>
        <taxon>Clostridia</taxon>
        <taxon>Lachnospirales</taxon>
        <taxon>Lachnospiraceae</taxon>
        <taxon>Dorea</taxon>
    </lineage>
</organism>
<dbReference type="GO" id="GO:0016740">
    <property type="term" value="F:transferase activity"/>
    <property type="evidence" value="ECO:0007669"/>
    <property type="project" value="UniProtKB-KW"/>
</dbReference>
<feature type="transmembrane region" description="Helical" evidence="7">
    <location>
        <begin position="70"/>
        <end position="92"/>
    </location>
</feature>
<dbReference type="SUPFAM" id="SSF143985">
    <property type="entry name" value="L,D-transpeptidase pre-catalytic domain-like"/>
    <property type="match status" value="1"/>
</dbReference>
<evidence type="ECO:0000256" key="1">
    <source>
        <dbReference type="ARBA" id="ARBA00004752"/>
    </source>
</evidence>
<evidence type="ECO:0000313" key="9">
    <source>
        <dbReference type="EMBL" id="RGT06786.1"/>
    </source>
</evidence>
<keyword evidence="5 6" id="KW-0961">Cell wall biogenesis/degradation</keyword>
<evidence type="ECO:0000313" key="10">
    <source>
        <dbReference type="Proteomes" id="UP000283630"/>
    </source>
</evidence>
<dbReference type="AlphaFoldDB" id="A0A412MAP3"/>
<feature type="active site" description="Proton donor/acceptor" evidence="6">
    <location>
        <position position="481"/>
    </location>
</feature>
<dbReference type="Pfam" id="PF12229">
    <property type="entry name" value="PG_binding_4"/>
    <property type="match status" value="2"/>
</dbReference>
<name>A0A412MAP3_9FIRM</name>
<dbReference type="UniPathway" id="UPA00219"/>
<dbReference type="Gene3D" id="3.10.20.800">
    <property type="match status" value="1"/>
</dbReference>
<accession>A0A412MAP3</accession>
<dbReference type="GO" id="GO:0008360">
    <property type="term" value="P:regulation of cell shape"/>
    <property type="evidence" value="ECO:0007669"/>
    <property type="project" value="UniProtKB-UniRule"/>
</dbReference>
<reference evidence="9 10" key="1">
    <citation type="submission" date="2018-08" db="EMBL/GenBank/DDBJ databases">
        <title>A genome reference for cultivated species of the human gut microbiota.</title>
        <authorList>
            <person name="Zou Y."/>
            <person name="Xue W."/>
            <person name="Luo G."/>
        </authorList>
    </citation>
    <scope>NUCLEOTIDE SEQUENCE [LARGE SCALE GENOMIC DNA]</scope>
    <source>
        <strain evidence="9 10">AF19-4AC</strain>
    </source>
</reference>